<reference evidence="3" key="1">
    <citation type="journal article" date="2012" name="PLoS Genet.">
        <title>The genomes of the fungal plant pathogens Cladosporium fulvum and Dothistroma septosporum reveal adaptation to different hosts and lifestyles but also signatures of common ancestry.</title>
        <authorList>
            <person name="de Wit P.J.G.M."/>
            <person name="van der Burgt A."/>
            <person name="Oekmen B."/>
            <person name="Stergiopoulos I."/>
            <person name="Abd-Elsalam K.A."/>
            <person name="Aerts A.L."/>
            <person name="Bahkali A.H."/>
            <person name="Beenen H.G."/>
            <person name="Chettri P."/>
            <person name="Cox M.P."/>
            <person name="Datema E."/>
            <person name="de Vries R.P."/>
            <person name="Dhillon B."/>
            <person name="Ganley A.R."/>
            <person name="Griffiths S.A."/>
            <person name="Guo Y."/>
            <person name="Hamelin R.C."/>
            <person name="Henrissat B."/>
            <person name="Kabir M.S."/>
            <person name="Jashni M.K."/>
            <person name="Kema G."/>
            <person name="Klaubauf S."/>
            <person name="Lapidus A."/>
            <person name="Levasseur A."/>
            <person name="Lindquist E."/>
            <person name="Mehrabi R."/>
            <person name="Ohm R.A."/>
            <person name="Owen T.J."/>
            <person name="Salamov A."/>
            <person name="Schwelm A."/>
            <person name="Schijlen E."/>
            <person name="Sun H."/>
            <person name="van den Burg H.A."/>
            <person name="van Ham R.C.H.J."/>
            <person name="Zhang S."/>
            <person name="Goodwin S.B."/>
            <person name="Grigoriev I.V."/>
            <person name="Collemare J."/>
            <person name="Bradshaw R.E."/>
        </authorList>
    </citation>
    <scope>NUCLEOTIDE SEQUENCE [LARGE SCALE GENOMIC DNA]</scope>
    <source>
        <strain evidence="3">NZE10 / CBS 128990</strain>
    </source>
</reference>
<organism evidence="2 3">
    <name type="scientific">Dothistroma septosporum (strain NZE10 / CBS 128990)</name>
    <name type="common">Red band needle blight fungus</name>
    <name type="synonym">Mycosphaerella pini</name>
    <dbReference type="NCBI Taxonomy" id="675120"/>
    <lineage>
        <taxon>Eukaryota</taxon>
        <taxon>Fungi</taxon>
        <taxon>Dikarya</taxon>
        <taxon>Ascomycota</taxon>
        <taxon>Pezizomycotina</taxon>
        <taxon>Dothideomycetes</taxon>
        <taxon>Dothideomycetidae</taxon>
        <taxon>Mycosphaerellales</taxon>
        <taxon>Mycosphaerellaceae</taxon>
        <taxon>Dothistroma</taxon>
    </lineage>
</organism>
<sequence length="159" mass="17844">MGGRPLGATGCYTRFTSTAERIAFARSEPYQRDWYIVPKQRKQNRRNAHMQSMREIRRIKLTEKKRGIARELVTPAAAMNTKSSGRRIETIRNRREEDHDSAYSSYDNSSSLINETSSSTNAAVDRTRGILDSGDMTSAPEIGLKDHTITSSSLSTDLA</sequence>
<name>M2WIV9_DOTSN</name>
<evidence type="ECO:0000313" key="3">
    <source>
        <dbReference type="Proteomes" id="UP000016933"/>
    </source>
</evidence>
<keyword evidence="3" id="KW-1185">Reference proteome</keyword>
<proteinExistence type="predicted"/>
<protein>
    <submittedName>
        <fullName evidence="2">Uncharacterized protein</fullName>
    </submittedName>
</protein>
<evidence type="ECO:0000313" key="2">
    <source>
        <dbReference type="EMBL" id="EME38903.1"/>
    </source>
</evidence>
<dbReference type="Proteomes" id="UP000016933">
    <property type="component" value="Unassembled WGS sequence"/>
</dbReference>
<feature type="compositionally biased region" description="Basic and acidic residues" evidence="1">
    <location>
        <begin position="86"/>
        <end position="101"/>
    </location>
</feature>
<feature type="region of interest" description="Disordered" evidence="1">
    <location>
        <begin position="79"/>
        <end position="121"/>
    </location>
</feature>
<feature type="compositionally biased region" description="Low complexity" evidence="1">
    <location>
        <begin position="102"/>
        <end position="121"/>
    </location>
</feature>
<dbReference type="OrthoDB" id="10679284at2759"/>
<evidence type="ECO:0000256" key="1">
    <source>
        <dbReference type="SAM" id="MobiDB-lite"/>
    </source>
</evidence>
<dbReference type="AlphaFoldDB" id="M2WIV9"/>
<dbReference type="HOGENOM" id="CLU_1660710_0_0_1"/>
<dbReference type="EMBL" id="KB446546">
    <property type="protein sequence ID" value="EME38903.1"/>
    <property type="molecule type" value="Genomic_DNA"/>
</dbReference>
<gene>
    <name evidence="2" type="ORF">DOTSEDRAFT_75572</name>
</gene>
<reference evidence="2 3" key="2">
    <citation type="journal article" date="2012" name="PLoS Pathog.">
        <title>Diverse lifestyles and strategies of plant pathogenesis encoded in the genomes of eighteen Dothideomycetes fungi.</title>
        <authorList>
            <person name="Ohm R.A."/>
            <person name="Feau N."/>
            <person name="Henrissat B."/>
            <person name="Schoch C.L."/>
            <person name="Horwitz B.A."/>
            <person name="Barry K.W."/>
            <person name="Condon B.J."/>
            <person name="Copeland A.C."/>
            <person name="Dhillon B."/>
            <person name="Glaser F."/>
            <person name="Hesse C.N."/>
            <person name="Kosti I."/>
            <person name="LaButti K."/>
            <person name="Lindquist E.A."/>
            <person name="Lucas S."/>
            <person name="Salamov A.A."/>
            <person name="Bradshaw R.E."/>
            <person name="Ciuffetti L."/>
            <person name="Hamelin R.C."/>
            <person name="Kema G.H.J."/>
            <person name="Lawrence C."/>
            <person name="Scott J.A."/>
            <person name="Spatafora J.W."/>
            <person name="Turgeon B.G."/>
            <person name="de Wit P.J.G.M."/>
            <person name="Zhong S."/>
            <person name="Goodwin S.B."/>
            <person name="Grigoriev I.V."/>
        </authorList>
    </citation>
    <scope>NUCLEOTIDE SEQUENCE [LARGE SCALE GENOMIC DNA]</scope>
    <source>
        <strain evidence="3">NZE10 / CBS 128990</strain>
    </source>
</reference>
<accession>M2WIV9</accession>